<protein>
    <submittedName>
        <fullName evidence="1">Uncharacterized protein</fullName>
    </submittedName>
</protein>
<sequence>MVQNDRARMFSTIQVASALNKEALLANRLG</sequence>
<reference evidence="1 2" key="1">
    <citation type="submission" date="2015-01" db="EMBL/GenBank/DDBJ databases">
        <title>Evolution of Trichinella species and genotypes.</title>
        <authorList>
            <person name="Korhonen P.K."/>
            <person name="Edoardo P."/>
            <person name="Giuseppe L.R."/>
            <person name="Gasser R.B."/>
        </authorList>
    </citation>
    <scope>NUCLEOTIDE SEQUENCE [LARGE SCALE GENOMIC DNA]</scope>
    <source>
        <strain evidence="1">ISS417</strain>
    </source>
</reference>
<dbReference type="AlphaFoldDB" id="A0A0V0TZS4"/>
<name>A0A0V0TZS4_9BILA</name>
<dbReference type="Proteomes" id="UP000055048">
    <property type="component" value="Unassembled WGS sequence"/>
</dbReference>
<keyword evidence="2" id="KW-1185">Reference proteome</keyword>
<proteinExistence type="predicted"/>
<evidence type="ECO:0000313" key="1">
    <source>
        <dbReference type="EMBL" id="KRX44532.1"/>
    </source>
</evidence>
<organism evidence="1 2">
    <name type="scientific">Trichinella murrelli</name>
    <dbReference type="NCBI Taxonomy" id="144512"/>
    <lineage>
        <taxon>Eukaryota</taxon>
        <taxon>Metazoa</taxon>
        <taxon>Ecdysozoa</taxon>
        <taxon>Nematoda</taxon>
        <taxon>Enoplea</taxon>
        <taxon>Dorylaimia</taxon>
        <taxon>Trichinellida</taxon>
        <taxon>Trichinellidae</taxon>
        <taxon>Trichinella</taxon>
    </lineage>
</organism>
<dbReference type="EMBL" id="JYDJ01000094">
    <property type="protein sequence ID" value="KRX44532.1"/>
    <property type="molecule type" value="Genomic_DNA"/>
</dbReference>
<comment type="caution">
    <text evidence="1">The sequence shown here is derived from an EMBL/GenBank/DDBJ whole genome shotgun (WGS) entry which is preliminary data.</text>
</comment>
<evidence type="ECO:0000313" key="2">
    <source>
        <dbReference type="Proteomes" id="UP000055048"/>
    </source>
</evidence>
<accession>A0A0V0TZS4</accession>
<gene>
    <name evidence="1" type="ORF">T05_731</name>
</gene>